<dbReference type="Gene3D" id="3.30.930.10">
    <property type="entry name" value="Bira Bifunctional Protein, Domain 2"/>
    <property type="match status" value="1"/>
</dbReference>
<evidence type="ECO:0000256" key="1">
    <source>
        <dbReference type="ARBA" id="ARBA00022598"/>
    </source>
</evidence>
<dbReference type="AlphaFoldDB" id="A0A0G1BER1"/>
<dbReference type="GO" id="GO:0000049">
    <property type="term" value="F:tRNA binding"/>
    <property type="evidence" value="ECO:0007669"/>
    <property type="project" value="TreeGrafter"/>
</dbReference>
<keyword evidence="5" id="KW-0808">Transferase</keyword>
<dbReference type="InterPro" id="IPR004525">
    <property type="entry name" value="EpmA"/>
</dbReference>
<gene>
    <name evidence="5" type="ORF">UV42_C0019G0006</name>
</gene>
<keyword evidence="1" id="KW-0436">Ligase</keyword>
<feature type="domain" description="Aminoacyl-transfer RNA synthetases class-II family profile" evidence="4">
    <location>
        <begin position="21"/>
        <end position="331"/>
    </location>
</feature>
<dbReference type="EMBL" id="LCEK01000019">
    <property type="protein sequence ID" value="KKS71782.1"/>
    <property type="molecule type" value="Genomic_DNA"/>
</dbReference>
<dbReference type="GO" id="GO:0004824">
    <property type="term" value="F:lysine-tRNA ligase activity"/>
    <property type="evidence" value="ECO:0007669"/>
    <property type="project" value="InterPro"/>
</dbReference>
<keyword evidence="5" id="KW-0251">Elongation factor</keyword>
<accession>A0A0G1BER1</accession>
<dbReference type="PANTHER" id="PTHR42918:SF6">
    <property type="entry name" value="ELONGATION FACTOR P--(R)-BETA-LYSINE LIGASE"/>
    <property type="match status" value="1"/>
</dbReference>
<keyword evidence="3" id="KW-0067">ATP-binding</keyword>
<dbReference type="InterPro" id="IPR004364">
    <property type="entry name" value="Aa-tRNA-synt_II"/>
</dbReference>
<organism evidence="5 6">
    <name type="scientific">Candidatus Magasanikbacteria bacterium GW2011_GWE2_42_7</name>
    <dbReference type="NCBI Taxonomy" id="1619052"/>
    <lineage>
        <taxon>Bacteria</taxon>
        <taxon>Candidatus Magasanikiibacteriota</taxon>
    </lineage>
</organism>
<dbReference type="PANTHER" id="PTHR42918">
    <property type="entry name" value="LYSYL-TRNA SYNTHETASE"/>
    <property type="match status" value="1"/>
</dbReference>
<dbReference type="Pfam" id="PF00152">
    <property type="entry name" value="tRNA-synt_2"/>
    <property type="match status" value="1"/>
</dbReference>
<dbReference type="GO" id="GO:0005829">
    <property type="term" value="C:cytosol"/>
    <property type="evidence" value="ECO:0007669"/>
    <property type="project" value="TreeGrafter"/>
</dbReference>
<comment type="caution">
    <text evidence="5">The sequence shown here is derived from an EMBL/GenBank/DDBJ whole genome shotgun (WGS) entry which is preliminary data.</text>
</comment>
<dbReference type="GO" id="GO:0003746">
    <property type="term" value="F:translation elongation factor activity"/>
    <property type="evidence" value="ECO:0007669"/>
    <property type="project" value="UniProtKB-KW"/>
</dbReference>
<evidence type="ECO:0000313" key="6">
    <source>
        <dbReference type="Proteomes" id="UP000033867"/>
    </source>
</evidence>
<sequence>MSIQIDHIQKNKDILTTRALIIREIREFFWQQDFLEGETPYILHMPGQEPYLSPVELTIHNDRKQKHPAFLHTSPEYTLKKMLAAGFGNIFFLGKTFRDYESFGGTHNPEFTMLEWYRVGATMFDLMEDVESLFSVLQEKMKNEECRMQNAKFVFQRKSMKEVWIDTINVNLDEHLTQETMYSLCKKRGYTVAEHESYEDLFYRIFLNEIEPTFDIQHSAFLIYNYPAPMAALAKLSESQQGYAERFEVYIHGMEIANAFSELTDPDEQLQRLKQEQTLRKKLGKTVYDIDMDFVEAVDKLPQCAGIALGVDRLVQILLGEKNIDNVLTLPMSKLFS</sequence>
<evidence type="ECO:0000313" key="5">
    <source>
        <dbReference type="EMBL" id="KKS71782.1"/>
    </source>
</evidence>
<dbReference type="NCBIfam" id="NF006828">
    <property type="entry name" value="PRK09350.1"/>
    <property type="match status" value="1"/>
</dbReference>
<reference evidence="5 6" key="1">
    <citation type="journal article" date="2015" name="Nature">
        <title>rRNA introns, odd ribosomes, and small enigmatic genomes across a large radiation of phyla.</title>
        <authorList>
            <person name="Brown C.T."/>
            <person name="Hug L.A."/>
            <person name="Thomas B.C."/>
            <person name="Sharon I."/>
            <person name="Castelle C.J."/>
            <person name="Singh A."/>
            <person name="Wilkins M.J."/>
            <person name="Williams K.H."/>
            <person name="Banfield J.F."/>
        </authorList>
    </citation>
    <scope>NUCLEOTIDE SEQUENCE [LARGE SCALE GENOMIC DNA]</scope>
</reference>
<evidence type="ECO:0000256" key="3">
    <source>
        <dbReference type="ARBA" id="ARBA00022840"/>
    </source>
</evidence>
<dbReference type="InterPro" id="IPR018149">
    <property type="entry name" value="Lys-tRNA-synth_II_C"/>
</dbReference>
<dbReference type="InterPro" id="IPR045864">
    <property type="entry name" value="aa-tRNA-synth_II/BPL/LPL"/>
</dbReference>
<dbReference type="GO" id="GO:0005524">
    <property type="term" value="F:ATP binding"/>
    <property type="evidence" value="ECO:0007669"/>
    <property type="project" value="UniProtKB-KW"/>
</dbReference>
<dbReference type="PATRIC" id="fig|1619052.3.peg.466"/>
<evidence type="ECO:0000256" key="2">
    <source>
        <dbReference type="ARBA" id="ARBA00022741"/>
    </source>
</evidence>
<dbReference type="NCBIfam" id="TIGR00462">
    <property type="entry name" value="genX"/>
    <property type="match status" value="1"/>
</dbReference>
<proteinExistence type="predicted"/>
<keyword evidence="2" id="KW-0547">Nucleotide-binding</keyword>
<keyword evidence="5" id="KW-0648">Protein biosynthesis</keyword>
<dbReference type="PROSITE" id="PS50862">
    <property type="entry name" value="AA_TRNA_LIGASE_II"/>
    <property type="match status" value="1"/>
</dbReference>
<dbReference type="GO" id="GO:0006430">
    <property type="term" value="P:lysyl-tRNA aminoacylation"/>
    <property type="evidence" value="ECO:0007669"/>
    <property type="project" value="InterPro"/>
</dbReference>
<dbReference type="InterPro" id="IPR006195">
    <property type="entry name" value="aa-tRNA-synth_II"/>
</dbReference>
<name>A0A0G1BER1_9BACT</name>
<dbReference type="GO" id="GO:0016740">
    <property type="term" value="F:transferase activity"/>
    <property type="evidence" value="ECO:0007669"/>
    <property type="project" value="UniProtKB-KW"/>
</dbReference>
<evidence type="ECO:0000259" key="4">
    <source>
        <dbReference type="PROSITE" id="PS50862"/>
    </source>
</evidence>
<dbReference type="PRINTS" id="PR00982">
    <property type="entry name" value="TRNASYNTHLYS"/>
</dbReference>
<dbReference type="Proteomes" id="UP000033867">
    <property type="component" value="Unassembled WGS sequence"/>
</dbReference>
<dbReference type="SUPFAM" id="SSF55681">
    <property type="entry name" value="Class II aaRS and biotin synthetases"/>
    <property type="match status" value="1"/>
</dbReference>
<protein>
    <submittedName>
        <fullName evidence="5">Translation elongation factor P Lys34:lysine transferase</fullName>
    </submittedName>
</protein>